<dbReference type="EMBL" id="JABEBT010000199">
    <property type="protein sequence ID" value="KAF7624779.1"/>
    <property type="molecule type" value="Genomic_DNA"/>
</dbReference>
<gene>
    <name evidence="1" type="ORF">Mgra_00009931</name>
</gene>
<comment type="caution">
    <text evidence="1">The sequence shown here is derived from an EMBL/GenBank/DDBJ whole genome shotgun (WGS) entry which is preliminary data.</text>
</comment>
<keyword evidence="2" id="KW-1185">Reference proteome</keyword>
<name>A0A8S9ZD57_9BILA</name>
<organism evidence="1 2">
    <name type="scientific">Meloidogyne graminicola</name>
    <dbReference type="NCBI Taxonomy" id="189291"/>
    <lineage>
        <taxon>Eukaryota</taxon>
        <taxon>Metazoa</taxon>
        <taxon>Ecdysozoa</taxon>
        <taxon>Nematoda</taxon>
        <taxon>Chromadorea</taxon>
        <taxon>Rhabditida</taxon>
        <taxon>Tylenchina</taxon>
        <taxon>Tylenchomorpha</taxon>
        <taxon>Tylenchoidea</taxon>
        <taxon>Meloidogynidae</taxon>
        <taxon>Meloidogyninae</taxon>
        <taxon>Meloidogyne</taxon>
    </lineage>
</organism>
<sequence length="155" mass="18032">MGVAWVFETDKSERSIELMFEQAGAIPPSTSKHFKVDCLWYKPQQQISHLINGFYVIHHSNFPDSAFIINAPLSHRLKAELLERPPYNTFSTSGWNGYFRFFSKGTIVEIYAASNIVIQCQALYRKLLNFFFSDSKSKPEIIQKAEYPTRQLYCY</sequence>
<reference evidence="1" key="1">
    <citation type="journal article" date="2020" name="Ecol. Evol.">
        <title>Genome structure and content of the rice root-knot nematode (Meloidogyne graminicola).</title>
        <authorList>
            <person name="Phan N.T."/>
            <person name="Danchin E.G.J."/>
            <person name="Klopp C."/>
            <person name="Perfus-Barbeoch L."/>
            <person name="Kozlowski D.K."/>
            <person name="Koutsovoulos G.D."/>
            <person name="Lopez-Roques C."/>
            <person name="Bouchez O."/>
            <person name="Zahm M."/>
            <person name="Besnard G."/>
            <person name="Bellafiore S."/>
        </authorList>
    </citation>
    <scope>NUCLEOTIDE SEQUENCE</scope>
    <source>
        <strain evidence="1">VN-18</strain>
    </source>
</reference>
<dbReference type="Proteomes" id="UP000605970">
    <property type="component" value="Unassembled WGS sequence"/>
</dbReference>
<dbReference type="OrthoDB" id="1854899at2759"/>
<dbReference type="AlphaFoldDB" id="A0A8S9ZD57"/>
<proteinExistence type="predicted"/>
<protein>
    <submittedName>
        <fullName evidence="1">Uncharacterized protein</fullName>
    </submittedName>
</protein>
<evidence type="ECO:0000313" key="1">
    <source>
        <dbReference type="EMBL" id="KAF7624779.1"/>
    </source>
</evidence>
<accession>A0A8S9ZD57</accession>
<evidence type="ECO:0000313" key="2">
    <source>
        <dbReference type="Proteomes" id="UP000605970"/>
    </source>
</evidence>